<evidence type="ECO:0000259" key="9">
    <source>
        <dbReference type="PROSITE" id="PS50109"/>
    </source>
</evidence>
<dbReference type="Pfam" id="PF02518">
    <property type="entry name" value="HATPase_c"/>
    <property type="match status" value="1"/>
</dbReference>
<sequence length="486" mass="56010">MEGQLNFMLEDLFQQSNEQIIILNRQGKIEFMNSKAEEILQSTHLPKCFWESTDKLSGEWERFIHSVNEKSPSTTTFVLINKYHQKIPVQVWGHFLEHKQLIFTRIQVNPSNVISFEEKSKTLMFQNLIDGMAQGVILTTLNGKILSGNAMALHLLDRKAAQIENRSYDYLFEDCQYDSEVIIQYYKKISNREMASIFVKRENGDGTPVYLNFISKVDENLGILVTTIIDQTEEMMLLKRIEHQQSLSFIGQNIASIAHEIRNPMTSIQGFIQMIKSSLNEQEYPYFKILESELKRMDDLLGDLLNISKPKKQVFNMLDLKDVVDQSIQRMQPLAMKTNAMILFEFDEQVEYRINGDYNRLMQMIINLLKNAIEAMDTNNYIVVRLLYRGKNTLQLSVQDSGKGMNAVDIENALNPFYTTKETGSGLGLLLVQSVIKEHNGTLHIESEQGEGSKFLIDFDLRNEIEYLNSSPSYSMRVARMAAISK</sequence>
<feature type="domain" description="Histidine kinase" evidence="9">
    <location>
        <begin position="256"/>
        <end position="463"/>
    </location>
</feature>
<dbReference type="SMART" id="SM00387">
    <property type="entry name" value="HATPase_c"/>
    <property type="match status" value="1"/>
</dbReference>
<keyword evidence="3" id="KW-0597">Phosphoprotein</keyword>
<dbReference type="Pfam" id="PF13188">
    <property type="entry name" value="PAS_8"/>
    <property type="match status" value="1"/>
</dbReference>
<comment type="caution">
    <text evidence="10">The sequence shown here is derived from an EMBL/GenBank/DDBJ whole genome shotgun (WGS) entry which is preliminary data.</text>
</comment>
<dbReference type="SMART" id="SM00091">
    <property type="entry name" value="PAS"/>
    <property type="match status" value="2"/>
</dbReference>
<dbReference type="PRINTS" id="PR00344">
    <property type="entry name" value="BCTRLSENSOR"/>
</dbReference>
<dbReference type="Gene3D" id="1.10.287.130">
    <property type="match status" value="1"/>
</dbReference>
<evidence type="ECO:0000256" key="7">
    <source>
        <dbReference type="ARBA" id="ARBA00022840"/>
    </source>
</evidence>
<evidence type="ECO:0000256" key="2">
    <source>
        <dbReference type="ARBA" id="ARBA00012438"/>
    </source>
</evidence>
<dbReference type="EMBL" id="NHNT01000001">
    <property type="protein sequence ID" value="OUZ40665.1"/>
    <property type="molecule type" value="Genomic_DNA"/>
</dbReference>
<keyword evidence="7" id="KW-0067">ATP-binding</keyword>
<evidence type="ECO:0000256" key="8">
    <source>
        <dbReference type="ARBA" id="ARBA00023012"/>
    </source>
</evidence>
<dbReference type="InterPro" id="IPR004358">
    <property type="entry name" value="Sig_transdc_His_kin-like_C"/>
</dbReference>
<dbReference type="InterPro" id="IPR003661">
    <property type="entry name" value="HisK_dim/P_dom"/>
</dbReference>
<protein>
    <recommendedName>
        <fullName evidence="2">histidine kinase</fullName>
        <ecNumber evidence="2">2.7.13.3</ecNumber>
    </recommendedName>
</protein>
<dbReference type="CDD" id="cd00082">
    <property type="entry name" value="HisKA"/>
    <property type="match status" value="1"/>
</dbReference>
<accession>A0ABX3ZLX7</accession>
<dbReference type="PROSITE" id="PS50109">
    <property type="entry name" value="HIS_KIN"/>
    <property type="match status" value="1"/>
</dbReference>
<dbReference type="InterPro" id="IPR003594">
    <property type="entry name" value="HATPase_dom"/>
</dbReference>
<evidence type="ECO:0000313" key="11">
    <source>
        <dbReference type="Proteomes" id="UP000196594"/>
    </source>
</evidence>
<keyword evidence="8" id="KW-0902">Two-component regulatory system</keyword>
<evidence type="ECO:0000256" key="3">
    <source>
        <dbReference type="ARBA" id="ARBA00022553"/>
    </source>
</evidence>
<dbReference type="Proteomes" id="UP000196594">
    <property type="component" value="Unassembled WGS sequence"/>
</dbReference>
<dbReference type="RefSeq" id="WP_087615530.1">
    <property type="nucleotide sequence ID" value="NZ_JAFBEY010000002.1"/>
</dbReference>
<dbReference type="InterPro" id="IPR036890">
    <property type="entry name" value="HATPase_C_sf"/>
</dbReference>
<dbReference type="SMART" id="SM00388">
    <property type="entry name" value="HisKA"/>
    <property type="match status" value="1"/>
</dbReference>
<dbReference type="PANTHER" id="PTHR43065:SF10">
    <property type="entry name" value="PEROXIDE STRESS-ACTIVATED HISTIDINE KINASE MAK3"/>
    <property type="match status" value="1"/>
</dbReference>
<proteinExistence type="predicted"/>
<dbReference type="SUPFAM" id="SSF47384">
    <property type="entry name" value="Homodimeric domain of signal transducing histidine kinase"/>
    <property type="match status" value="1"/>
</dbReference>
<dbReference type="Pfam" id="PF13426">
    <property type="entry name" value="PAS_9"/>
    <property type="match status" value="1"/>
</dbReference>
<dbReference type="GO" id="GO:0016301">
    <property type="term" value="F:kinase activity"/>
    <property type="evidence" value="ECO:0007669"/>
    <property type="project" value="UniProtKB-KW"/>
</dbReference>
<dbReference type="SUPFAM" id="SSF55874">
    <property type="entry name" value="ATPase domain of HSP90 chaperone/DNA topoisomerase II/histidine kinase"/>
    <property type="match status" value="1"/>
</dbReference>
<gene>
    <name evidence="10" type="ORF">CBM15_01995</name>
</gene>
<reference evidence="10 11" key="1">
    <citation type="journal article" date="2017" name="Int. J. Syst. Evol. Microbiol.">
        <title>Solibacillus kalamii sp. nov., isolated from a high-efficiency particulate arrestance filter system used in the International Space Station.</title>
        <authorList>
            <person name="Checinska Sielaff A."/>
            <person name="Kumar R.M."/>
            <person name="Pal D."/>
            <person name="Mayilraj S."/>
            <person name="Venkateswaran K."/>
        </authorList>
    </citation>
    <scope>NUCLEOTIDE SEQUENCE [LARGE SCALE GENOMIC DNA]</scope>
    <source>
        <strain evidence="10 11">ISSFR-015</strain>
    </source>
</reference>
<evidence type="ECO:0000256" key="6">
    <source>
        <dbReference type="ARBA" id="ARBA00022777"/>
    </source>
</evidence>
<evidence type="ECO:0000256" key="1">
    <source>
        <dbReference type="ARBA" id="ARBA00000085"/>
    </source>
</evidence>
<dbReference type="EC" id="2.7.13.3" evidence="2"/>
<dbReference type="Pfam" id="PF00512">
    <property type="entry name" value="HisKA"/>
    <property type="match status" value="1"/>
</dbReference>
<dbReference type="Gene3D" id="3.30.450.20">
    <property type="entry name" value="PAS domain"/>
    <property type="match status" value="1"/>
</dbReference>
<dbReference type="SUPFAM" id="SSF55785">
    <property type="entry name" value="PYP-like sensor domain (PAS domain)"/>
    <property type="match status" value="1"/>
</dbReference>
<keyword evidence="4" id="KW-0808">Transferase</keyword>
<keyword evidence="6 10" id="KW-0418">Kinase</keyword>
<comment type="catalytic activity">
    <reaction evidence="1">
        <text>ATP + protein L-histidine = ADP + protein N-phospho-L-histidine.</text>
        <dbReference type="EC" id="2.7.13.3"/>
    </reaction>
</comment>
<name>A0ABX3ZLX7_9BACL</name>
<evidence type="ECO:0000256" key="5">
    <source>
        <dbReference type="ARBA" id="ARBA00022741"/>
    </source>
</evidence>
<organism evidence="10 11">
    <name type="scientific">Solibacillus kalamii</name>
    <dbReference type="NCBI Taxonomy" id="1748298"/>
    <lineage>
        <taxon>Bacteria</taxon>
        <taxon>Bacillati</taxon>
        <taxon>Bacillota</taxon>
        <taxon>Bacilli</taxon>
        <taxon>Bacillales</taxon>
        <taxon>Caryophanaceae</taxon>
        <taxon>Solibacillus</taxon>
    </lineage>
</organism>
<dbReference type="PANTHER" id="PTHR43065">
    <property type="entry name" value="SENSOR HISTIDINE KINASE"/>
    <property type="match status" value="1"/>
</dbReference>
<dbReference type="InterPro" id="IPR000014">
    <property type="entry name" value="PAS"/>
</dbReference>
<dbReference type="InterPro" id="IPR036097">
    <property type="entry name" value="HisK_dim/P_sf"/>
</dbReference>
<keyword evidence="5" id="KW-0547">Nucleotide-binding</keyword>
<evidence type="ECO:0000313" key="10">
    <source>
        <dbReference type="EMBL" id="OUZ40665.1"/>
    </source>
</evidence>
<dbReference type="InterPro" id="IPR005467">
    <property type="entry name" value="His_kinase_dom"/>
</dbReference>
<dbReference type="InterPro" id="IPR035965">
    <property type="entry name" value="PAS-like_dom_sf"/>
</dbReference>
<keyword evidence="11" id="KW-1185">Reference proteome</keyword>
<evidence type="ECO:0000256" key="4">
    <source>
        <dbReference type="ARBA" id="ARBA00022679"/>
    </source>
</evidence>
<dbReference type="Gene3D" id="3.30.565.10">
    <property type="entry name" value="Histidine kinase-like ATPase, C-terminal domain"/>
    <property type="match status" value="1"/>
</dbReference>